<evidence type="ECO:0000256" key="8">
    <source>
        <dbReference type="RuleBase" id="RU004135"/>
    </source>
</evidence>
<feature type="modified residue" description="N6-carboxylysine" evidence="7">
    <location>
        <position position="228"/>
    </location>
</feature>
<dbReference type="Gene3D" id="3.40.1190.10">
    <property type="entry name" value="Mur-like, catalytic domain"/>
    <property type="match status" value="1"/>
</dbReference>
<feature type="binding site" evidence="7">
    <location>
        <position position="196"/>
    </location>
    <ligand>
        <name>UDP-N-acetyl-alpha-D-muramoyl-L-alanyl-D-glutamate</name>
        <dbReference type="ChEBI" id="CHEBI:83900"/>
    </ligand>
</feature>
<comment type="catalytic activity">
    <reaction evidence="7">
        <text>UDP-N-acetyl-alpha-D-muramoyl-L-alanyl-D-glutamate + meso-2,6-diaminopimelate + ATP = UDP-N-acetyl-alpha-D-muramoyl-L-alanyl-gamma-D-glutamyl-meso-2,6-diaminopimelate + ADP + phosphate + H(+)</text>
        <dbReference type="Rhea" id="RHEA:23676"/>
        <dbReference type="ChEBI" id="CHEBI:15378"/>
        <dbReference type="ChEBI" id="CHEBI:30616"/>
        <dbReference type="ChEBI" id="CHEBI:43474"/>
        <dbReference type="ChEBI" id="CHEBI:57791"/>
        <dbReference type="ChEBI" id="CHEBI:83900"/>
        <dbReference type="ChEBI" id="CHEBI:83905"/>
        <dbReference type="ChEBI" id="CHEBI:456216"/>
        <dbReference type="EC" id="6.3.2.13"/>
    </reaction>
</comment>
<feature type="binding site" evidence="7">
    <location>
        <begin position="161"/>
        <end position="162"/>
    </location>
    <ligand>
        <name>UDP-N-acetyl-alpha-D-muramoyl-L-alanyl-D-glutamate</name>
        <dbReference type="ChEBI" id="CHEBI:83900"/>
    </ligand>
</feature>
<keyword evidence="6 7" id="KW-0961">Cell wall biogenesis/degradation</keyword>
<feature type="binding site" evidence="7">
    <location>
        <begin position="423"/>
        <end position="426"/>
    </location>
    <ligand>
        <name>meso-2,6-diaminopimelate</name>
        <dbReference type="ChEBI" id="CHEBI:57791"/>
    </ligand>
</feature>
<keyword evidence="7" id="KW-0067">ATP-binding</keyword>
<evidence type="ECO:0000256" key="6">
    <source>
        <dbReference type="ARBA" id="ARBA00023316"/>
    </source>
</evidence>
<dbReference type="InterPro" id="IPR036615">
    <property type="entry name" value="Mur_ligase_C_dom_sf"/>
</dbReference>
<feature type="domain" description="Mur ligase central" evidence="11">
    <location>
        <begin position="112"/>
        <end position="325"/>
    </location>
</feature>
<feature type="short sequence motif" description="Meso-diaminopimelate recognition motif" evidence="7">
    <location>
        <begin position="423"/>
        <end position="426"/>
    </location>
</feature>
<gene>
    <name evidence="7" type="primary">murE</name>
    <name evidence="12" type="ORF">H8K26_03470</name>
</gene>
<dbReference type="EC" id="6.3.2.13" evidence="7"/>
<comment type="caution">
    <text evidence="7">Lacks conserved residue(s) required for the propagation of feature annotation.</text>
</comment>
<comment type="cofactor">
    <cofactor evidence="7">
        <name>Mg(2+)</name>
        <dbReference type="ChEBI" id="CHEBI:18420"/>
    </cofactor>
</comment>
<dbReference type="PANTHER" id="PTHR23135:SF4">
    <property type="entry name" value="UDP-N-ACETYLMURAMOYL-L-ALANYL-D-GLUTAMATE--2,6-DIAMINOPIMELATE LIGASE MURE HOMOLOG, CHLOROPLASTIC"/>
    <property type="match status" value="1"/>
</dbReference>
<sequence>MTNKKISINEIVNWLRQVAPEAQLCSNSAKIITGDVFFAARTHHGDGRKYIPDALARGAIAVVYDVADGDTFVWDESISVPHFAVPDLSQQLGLIANEWYGNPDRAMFSVAVTGTNGKTSCSQWLAKALSMEKCDTAVIGTLGTGIYHQGVLGQLSETGFTTPDAISLQRELSVMQKNGAKALAIEASSIGLDQGRLNGLHIDVALFTNLTRDHLDYHGDMDAYAAAKQRLFGWNSLTTAIINLDDVFGLKLLAHLQQARPDVRLMTYSLEKSSYEGTALLSASNLKTTHAGTSFHLESPLGSGLVKTQLIGRFNVSNILGVLAVLLSKGIPLSKALALIEKLPPVPGRMQLAGTAGHVMVVIDYAHTPDALEKTLEALRLVADERGGQLWCVFGCGGDRDPGKRPQMGRISEQADHVIVTSDNPRSEDPAHIIGQIVAGMSKTAHIIEDRANAILYAIKHAGDQDVVLLAGKGHETYQDINGKKWPFSDAEHAALALATVATSGNMKRGS</sequence>
<dbReference type="InterPro" id="IPR004101">
    <property type="entry name" value="Mur_ligase_C"/>
</dbReference>
<dbReference type="Proteomes" id="UP000637632">
    <property type="component" value="Unassembled WGS sequence"/>
</dbReference>
<feature type="binding site" evidence="7">
    <location>
        <position position="28"/>
    </location>
    <ligand>
        <name>UDP-N-acetyl-alpha-D-muramoyl-L-alanyl-D-glutamate</name>
        <dbReference type="ChEBI" id="CHEBI:83900"/>
    </ligand>
</feature>
<comment type="pathway">
    <text evidence="7 8">Cell wall biogenesis; peptidoglycan biosynthesis.</text>
</comment>
<evidence type="ECO:0000256" key="7">
    <source>
        <dbReference type="HAMAP-Rule" id="MF_00208"/>
    </source>
</evidence>
<feature type="binding site" evidence="7">
    <location>
        <position position="194"/>
    </location>
    <ligand>
        <name>UDP-N-acetyl-alpha-D-muramoyl-L-alanyl-D-glutamate</name>
        <dbReference type="ChEBI" id="CHEBI:83900"/>
    </ligand>
</feature>
<keyword evidence="13" id="KW-1185">Reference proteome</keyword>
<comment type="PTM">
    <text evidence="7">Carboxylation is probably crucial for Mg(2+) binding and, consequently, for the gamma-phosphate positioning of ATP.</text>
</comment>
<evidence type="ECO:0000256" key="2">
    <source>
        <dbReference type="ARBA" id="ARBA00022618"/>
    </source>
</evidence>
<comment type="caution">
    <text evidence="12">The sequence shown here is derived from an EMBL/GenBank/DDBJ whole genome shotgun (WGS) entry which is preliminary data.</text>
</comment>
<evidence type="ECO:0000256" key="5">
    <source>
        <dbReference type="ARBA" id="ARBA00023306"/>
    </source>
</evidence>
<keyword evidence="4 7" id="KW-0573">Peptidoglycan synthesis</keyword>
<dbReference type="RefSeq" id="WP_190477316.1">
    <property type="nucleotide sequence ID" value="NZ_JACOFT010000001.1"/>
</dbReference>
<dbReference type="PANTHER" id="PTHR23135">
    <property type="entry name" value="MUR LIGASE FAMILY MEMBER"/>
    <property type="match status" value="1"/>
</dbReference>
<dbReference type="InterPro" id="IPR035911">
    <property type="entry name" value="MurE/MurF_N"/>
</dbReference>
<keyword evidence="5 7" id="KW-0131">Cell cycle</keyword>
<comment type="similarity">
    <text evidence="1 7">Belongs to the MurCDEF family. MurE subfamily.</text>
</comment>
<feature type="binding site" evidence="7">
    <location>
        <begin position="114"/>
        <end position="120"/>
    </location>
    <ligand>
        <name>ATP</name>
        <dbReference type="ChEBI" id="CHEBI:30616"/>
    </ligand>
</feature>
<evidence type="ECO:0000313" key="13">
    <source>
        <dbReference type="Proteomes" id="UP000637632"/>
    </source>
</evidence>
<feature type="binding site" evidence="7">
    <location>
        <position position="188"/>
    </location>
    <ligand>
        <name>UDP-N-acetyl-alpha-D-muramoyl-L-alanyl-D-glutamate</name>
        <dbReference type="ChEBI" id="CHEBI:83900"/>
    </ligand>
</feature>
<evidence type="ECO:0000313" key="12">
    <source>
        <dbReference type="EMBL" id="MBC3810489.1"/>
    </source>
</evidence>
<dbReference type="InterPro" id="IPR000713">
    <property type="entry name" value="Mur_ligase_N"/>
</dbReference>
<dbReference type="SUPFAM" id="SSF53623">
    <property type="entry name" value="MurD-like peptide ligases, catalytic domain"/>
    <property type="match status" value="1"/>
</dbReference>
<accession>A0ABR6XC43</accession>
<keyword evidence="7" id="KW-0963">Cytoplasm</keyword>
<feature type="domain" description="Mur ligase C-terminal" evidence="10">
    <location>
        <begin position="348"/>
        <end position="474"/>
    </location>
</feature>
<dbReference type="InterPro" id="IPR005761">
    <property type="entry name" value="UDP-N-AcMur-Glu-dNH2Pim_ligase"/>
</dbReference>
<dbReference type="Pfam" id="PF08245">
    <property type="entry name" value="Mur_ligase_M"/>
    <property type="match status" value="1"/>
</dbReference>
<evidence type="ECO:0000256" key="3">
    <source>
        <dbReference type="ARBA" id="ARBA00022960"/>
    </source>
</evidence>
<proteinExistence type="inferred from homology"/>
<dbReference type="Gene3D" id="3.40.1390.10">
    <property type="entry name" value="MurE/MurF, N-terminal domain"/>
    <property type="match status" value="1"/>
</dbReference>
<keyword evidence="7" id="KW-0460">Magnesium</keyword>
<feature type="domain" description="Mur ligase N-terminal catalytic" evidence="9">
    <location>
        <begin position="27"/>
        <end position="100"/>
    </location>
</feature>
<dbReference type="SUPFAM" id="SSF63418">
    <property type="entry name" value="MurE/MurF N-terminal domain"/>
    <property type="match status" value="1"/>
</dbReference>
<organism evidence="12 13">
    <name type="scientific">Undibacterium aquatile</name>
    <dbReference type="NCBI Taxonomy" id="1537398"/>
    <lineage>
        <taxon>Bacteria</taxon>
        <taxon>Pseudomonadati</taxon>
        <taxon>Pseudomonadota</taxon>
        <taxon>Betaproteobacteria</taxon>
        <taxon>Burkholderiales</taxon>
        <taxon>Oxalobacteraceae</taxon>
        <taxon>Undibacterium</taxon>
    </lineage>
</organism>
<dbReference type="Gene3D" id="3.90.190.20">
    <property type="entry name" value="Mur ligase, C-terminal domain"/>
    <property type="match status" value="1"/>
</dbReference>
<comment type="subcellular location">
    <subcellularLocation>
        <location evidence="7 8">Cytoplasm</location>
    </subcellularLocation>
</comment>
<dbReference type="Pfam" id="PF01225">
    <property type="entry name" value="Mur_ligase"/>
    <property type="match status" value="1"/>
</dbReference>
<keyword evidence="7" id="KW-0547">Nucleotide-binding</keyword>
<reference evidence="12 13" key="1">
    <citation type="submission" date="2020-08" db="EMBL/GenBank/DDBJ databases">
        <title>Novel species isolated from subtropical streams in China.</title>
        <authorList>
            <person name="Lu H."/>
        </authorList>
    </citation>
    <scope>NUCLEOTIDE SEQUENCE [LARGE SCALE GENOMIC DNA]</scope>
    <source>
        <strain evidence="12 13">CCTCC AB 2015119</strain>
    </source>
</reference>
<protein>
    <recommendedName>
        <fullName evidence="7">UDP-N-acetylmuramoyl-L-alanyl-D-glutamate--2,6-diaminopimelate ligase</fullName>
        <ecNumber evidence="7">6.3.2.13</ecNumber>
    </recommendedName>
    <alternativeName>
        <fullName evidence="7">Meso-A2pm-adding enzyme</fullName>
    </alternativeName>
    <alternativeName>
        <fullName evidence="7">Meso-diaminopimelate-adding enzyme</fullName>
    </alternativeName>
    <alternativeName>
        <fullName evidence="7">UDP-MurNAc-L-Ala-D-Glu:meso-diaminopimelate ligase</fullName>
    </alternativeName>
    <alternativeName>
        <fullName evidence="7">UDP-MurNAc-tripeptide synthetase</fullName>
    </alternativeName>
    <alternativeName>
        <fullName evidence="7">UDP-N-acetylmuramyl-tripeptide synthetase</fullName>
    </alternativeName>
</protein>
<feature type="binding site" evidence="7">
    <location>
        <position position="400"/>
    </location>
    <ligand>
        <name>meso-2,6-diaminopimelate</name>
        <dbReference type="ChEBI" id="CHEBI:57791"/>
    </ligand>
</feature>
<comment type="function">
    <text evidence="7">Catalyzes the addition of meso-diaminopimelic acid to the nucleotide precursor UDP-N-acetylmuramoyl-L-alanyl-D-glutamate (UMAG) in the biosynthesis of bacterial cell-wall peptidoglycan.</text>
</comment>
<keyword evidence="2 7" id="KW-0132">Cell division</keyword>
<dbReference type="GO" id="GO:0008765">
    <property type="term" value="F:UDP-N-acetylmuramoylalanyl-D-glutamate-2,6-diaminopimelate ligase activity"/>
    <property type="evidence" value="ECO:0007669"/>
    <property type="project" value="UniProtKB-EC"/>
</dbReference>
<keyword evidence="7 12" id="KW-0436">Ligase</keyword>
<dbReference type="EMBL" id="JACOFT010000001">
    <property type="protein sequence ID" value="MBC3810489.1"/>
    <property type="molecule type" value="Genomic_DNA"/>
</dbReference>
<dbReference type="InterPro" id="IPR036565">
    <property type="entry name" value="Mur-like_cat_sf"/>
</dbReference>
<feature type="binding site" evidence="7">
    <location>
        <position position="472"/>
    </location>
    <ligand>
        <name>meso-2,6-diaminopimelate</name>
        <dbReference type="ChEBI" id="CHEBI:57791"/>
    </ligand>
</feature>
<keyword evidence="3 7" id="KW-0133">Cell shape</keyword>
<dbReference type="HAMAP" id="MF_00208">
    <property type="entry name" value="MurE"/>
    <property type="match status" value="1"/>
</dbReference>
<evidence type="ECO:0000259" key="11">
    <source>
        <dbReference type="Pfam" id="PF08245"/>
    </source>
</evidence>
<dbReference type="NCBIfam" id="NF001126">
    <property type="entry name" value="PRK00139.1-4"/>
    <property type="match status" value="1"/>
</dbReference>
<dbReference type="NCBIfam" id="TIGR01085">
    <property type="entry name" value="murE"/>
    <property type="match status" value="1"/>
</dbReference>
<evidence type="ECO:0000259" key="9">
    <source>
        <dbReference type="Pfam" id="PF01225"/>
    </source>
</evidence>
<evidence type="ECO:0000256" key="4">
    <source>
        <dbReference type="ARBA" id="ARBA00022984"/>
    </source>
</evidence>
<dbReference type="SUPFAM" id="SSF53244">
    <property type="entry name" value="MurD-like peptide ligases, peptide-binding domain"/>
    <property type="match status" value="1"/>
</dbReference>
<dbReference type="Pfam" id="PF02875">
    <property type="entry name" value="Mur_ligase_C"/>
    <property type="match status" value="1"/>
</dbReference>
<evidence type="ECO:0000256" key="1">
    <source>
        <dbReference type="ARBA" id="ARBA00005898"/>
    </source>
</evidence>
<name>A0ABR6XC43_9BURK</name>
<evidence type="ECO:0000259" key="10">
    <source>
        <dbReference type="Pfam" id="PF02875"/>
    </source>
</evidence>
<feature type="binding site" evidence="7">
    <location>
        <position position="476"/>
    </location>
    <ligand>
        <name>meso-2,6-diaminopimelate</name>
        <dbReference type="ChEBI" id="CHEBI:57791"/>
    </ligand>
</feature>
<dbReference type="InterPro" id="IPR013221">
    <property type="entry name" value="Mur_ligase_cen"/>
</dbReference>